<evidence type="ECO:0000259" key="2">
    <source>
        <dbReference type="Pfam" id="PF14478"/>
    </source>
</evidence>
<evidence type="ECO:0000313" key="3">
    <source>
        <dbReference type="EMBL" id="MBO1307952.1"/>
    </source>
</evidence>
<dbReference type="InterPro" id="IPR027954">
    <property type="entry name" value="Transcobalamin-like_C"/>
</dbReference>
<dbReference type="Pfam" id="PF14478">
    <property type="entry name" value="DUF4430"/>
    <property type="match status" value="1"/>
</dbReference>
<keyword evidence="1" id="KW-0732">Signal</keyword>
<keyword evidence="4" id="KW-1185">Reference proteome</keyword>
<feature type="chain" id="PRO_5045599129" evidence="1">
    <location>
        <begin position="19"/>
        <end position="133"/>
    </location>
</feature>
<name>A0ABS3LE91_9ENTE</name>
<accession>A0ABS3LE91</accession>
<comment type="caution">
    <text evidence="3">The sequence shown here is derived from an EMBL/GenBank/DDBJ whole genome shotgun (WGS) entry which is preliminary data.</text>
</comment>
<proteinExistence type="predicted"/>
<dbReference type="Proteomes" id="UP000664601">
    <property type="component" value="Unassembled WGS sequence"/>
</dbReference>
<evidence type="ECO:0000256" key="1">
    <source>
        <dbReference type="SAM" id="SignalP"/>
    </source>
</evidence>
<organism evidence="3 4">
    <name type="scientific">Candidatus Enterococcus moelleringii</name>
    <dbReference type="NCBI Taxonomy" id="2815325"/>
    <lineage>
        <taxon>Bacteria</taxon>
        <taxon>Bacillati</taxon>
        <taxon>Bacillota</taxon>
        <taxon>Bacilli</taxon>
        <taxon>Lactobacillales</taxon>
        <taxon>Enterococcaceae</taxon>
        <taxon>Enterococcus</taxon>
    </lineage>
</organism>
<feature type="domain" description="Transcobalamin-like C-terminal" evidence="2">
    <location>
        <begin position="67"/>
        <end position="131"/>
    </location>
</feature>
<protein>
    <submittedName>
        <fullName evidence="3">DUF4430 domain-containing protein</fullName>
    </submittedName>
</protein>
<sequence length="133" mass="14296">MKKLGLILMLGISLSVAAGCTPGGSTSESSSQSTTASTQEMITATVKVVNDGEEVSNEEIETTETTSLLDIMEKDHELEVDNGMIIAIDGTKQDEQAGLYWTYTINGEWAEKGAGETFLKAGDQVEFTYGKFE</sequence>
<feature type="signal peptide" evidence="1">
    <location>
        <begin position="1"/>
        <end position="18"/>
    </location>
</feature>
<dbReference type="EMBL" id="JAFREM010000029">
    <property type="protein sequence ID" value="MBO1307952.1"/>
    <property type="molecule type" value="Genomic_DNA"/>
</dbReference>
<reference evidence="3 4" key="1">
    <citation type="submission" date="2021-03" db="EMBL/GenBank/DDBJ databases">
        <title>Enterococcal diversity collection.</title>
        <authorList>
            <person name="Gilmore M.S."/>
            <person name="Schwartzman J."/>
            <person name="Van Tyne D."/>
            <person name="Martin M."/>
            <person name="Earl A.M."/>
            <person name="Manson A.L."/>
            <person name="Straub T."/>
            <person name="Salamzade R."/>
            <person name="Saavedra J."/>
            <person name="Lebreton F."/>
            <person name="Prichula J."/>
            <person name="Schaufler K."/>
            <person name="Gaca A."/>
            <person name="Sgardioli B."/>
            <person name="Wagenaar J."/>
            <person name="Strong T."/>
        </authorList>
    </citation>
    <scope>NUCLEOTIDE SEQUENCE [LARGE SCALE GENOMIC DNA]</scope>
    <source>
        <strain evidence="3 4">669A</strain>
    </source>
</reference>
<dbReference type="RefSeq" id="WP_207674947.1">
    <property type="nucleotide sequence ID" value="NZ_JAFREM010000029.1"/>
</dbReference>
<gene>
    <name evidence="3" type="ORF">JZO70_17390</name>
</gene>
<evidence type="ECO:0000313" key="4">
    <source>
        <dbReference type="Proteomes" id="UP000664601"/>
    </source>
</evidence>
<dbReference type="Gene3D" id="2.170.130.30">
    <property type="match status" value="1"/>
</dbReference>
<dbReference type="PROSITE" id="PS51257">
    <property type="entry name" value="PROKAR_LIPOPROTEIN"/>
    <property type="match status" value="1"/>
</dbReference>